<dbReference type="PANTHER" id="PTHR37298:SF1">
    <property type="entry name" value="UPF0111 PROTEIN YKAA"/>
    <property type="match status" value="1"/>
</dbReference>
<evidence type="ECO:0000313" key="3">
    <source>
        <dbReference type="Proteomes" id="UP000472676"/>
    </source>
</evidence>
<keyword evidence="3" id="KW-1185">Reference proteome</keyword>
<dbReference type="RefSeq" id="WP_166254105.1">
    <property type="nucleotide sequence ID" value="NZ_JAAMOW010000003.1"/>
</dbReference>
<dbReference type="Proteomes" id="UP000472676">
    <property type="component" value="Unassembled WGS sequence"/>
</dbReference>
<sequence>MLGRLMPREGRFFDLFNAHAQQIVVGAERLLGLMQTLGVSAEQAQKHADEIDVIEDRADKITHQTVALLHSTFITPMDRDEIHQLISRLDDVLDMIQGAAQMVATYDLRASTPEAVRFAEIILASALKVAEAVGLLSDMDNGPKIMAATRDIGTLEADADKLLRDALSKIFREEPDVRQLIKLKDLYESLETVTDHCDDVGNMLEAIVLENS</sequence>
<dbReference type="PANTHER" id="PTHR37298">
    <property type="entry name" value="UPF0111 PROTEIN YKAA"/>
    <property type="match status" value="1"/>
</dbReference>
<evidence type="ECO:0000256" key="1">
    <source>
        <dbReference type="ARBA" id="ARBA00008591"/>
    </source>
</evidence>
<protein>
    <submittedName>
        <fullName evidence="2">DUF47 domain-containing protein</fullName>
    </submittedName>
</protein>
<dbReference type="Gene3D" id="1.20.58.220">
    <property type="entry name" value="Phosphate transport system protein phou homolog 2, domain 2"/>
    <property type="match status" value="1"/>
</dbReference>
<dbReference type="InterPro" id="IPR018445">
    <property type="entry name" value="Put_Phosphate_transp_reg"/>
</dbReference>
<comment type="similarity">
    <text evidence="1">Belongs to the UPF0111 family.</text>
</comment>
<proteinExistence type="inferred from homology"/>
<name>A0A6M2BPL7_9GAMM</name>
<comment type="caution">
    <text evidence="2">The sequence shown here is derived from an EMBL/GenBank/DDBJ whole genome shotgun (WGS) entry which is preliminary data.</text>
</comment>
<reference evidence="2 3" key="1">
    <citation type="journal article" date="2014" name="Int. J. Syst. Evol. Microbiol.">
        <title>Solimonas terrae sp. nov., isolated from soil.</title>
        <authorList>
            <person name="Kim S.J."/>
            <person name="Moon J.Y."/>
            <person name="Weon H.Y."/>
            <person name="Ahn J.H."/>
            <person name="Chen W.M."/>
            <person name="Kwon S.W."/>
        </authorList>
    </citation>
    <scope>NUCLEOTIDE SEQUENCE [LARGE SCALE GENOMIC DNA]</scope>
    <source>
        <strain evidence="2 3">KIS83-12</strain>
    </source>
</reference>
<evidence type="ECO:0000313" key="2">
    <source>
        <dbReference type="EMBL" id="NGY04536.1"/>
    </source>
</evidence>
<dbReference type="Pfam" id="PF01865">
    <property type="entry name" value="PhoU_div"/>
    <property type="match status" value="1"/>
</dbReference>
<dbReference type="EMBL" id="JAAMOW010000003">
    <property type="protein sequence ID" value="NGY04536.1"/>
    <property type="molecule type" value="Genomic_DNA"/>
</dbReference>
<dbReference type="InterPro" id="IPR052912">
    <property type="entry name" value="UPF0111_domain"/>
</dbReference>
<organism evidence="2 3">
    <name type="scientific">Solimonas terrae</name>
    <dbReference type="NCBI Taxonomy" id="1396819"/>
    <lineage>
        <taxon>Bacteria</taxon>
        <taxon>Pseudomonadati</taxon>
        <taxon>Pseudomonadota</taxon>
        <taxon>Gammaproteobacteria</taxon>
        <taxon>Nevskiales</taxon>
        <taxon>Nevskiaceae</taxon>
        <taxon>Solimonas</taxon>
    </lineage>
</organism>
<gene>
    <name evidence="2" type="ORF">G7Y85_07165</name>
</gene>
<dbReference type="AlphaFoldDB" id="A0A6M2BPL7"/>
<accession>A0A6M2BPL7</accession>
<dbReference type="InterPro" id="IPR038078">
    <property type="entry name" value="PhoU-like_sf"/>
</dbReference>